<evidence type="ECO:0000256" key="4">
    <source>
        <dbReference type="ARBA" id="ARBA00023125"/>
    </source>
</evidence>
<evidence type="ECO:0000256" key="6">
    <source>
        <dbReference type="ARBA" id="ARBA00023242"/>
    </source>
</evidence>
<dbReference type="InterPro" id="IPR036388">
    <property type="entry name" value="WH-like_DNA-bd_sf"/>
</dbReference>
<evidence type="ECO:0000259" key="10">
    <source>
        <dbReference type="PROSITE" id="PS50001"/>
    </source>
</evidence>
<evidence type="ECO:0000256" key="1">
    <source>
        <dbReference type="ARBA" id="ARBA00004123"/>
    </source>
</evidence>
<dbReference type="GO" id="GO:0000981">
    <property type="term" value="F:DNA-binding transcription factor activity, RNA polymerase II-specific"/>
    <property type="evidence" value="ECO:0007669"/>
    <property type="project" value="TreeGrafter"/>
</dbReference>
<feature type="compositionally biased region" description="Pro residues" evidence="9">
    <location>
        <begin position="185"/>
        <end position="200"/>
    </location>
</feature>
<feature type="region of interest" description="Disordered" evidence="9">
    <location>
        <begin position="767"/>
        <end position="818"/>
    </location>
</feature>
<evidence type="ECO:0000313" key="13">
    <source>
        <dbReference type="Proteomes" id="UP001356427"/>
    </source>
</evidence>
<dbReference type="SUPFAM" id="SSF55550">
    <property type="entry name" value="SH2 domain"/>
    <property type="match status" value="1"/>
</dbReference>
<dbReference type="PROSITE" id="PS50001">
    <property type="entry name" value="SH2"/>
    <property type="match status" value="1"/>
</dbReference>
<proteinExistence type="predicted"/>
<sequence length="932" mass="102814">MSFDRVPSKSVVMGWNPLQLADYMKKLDLSGCDKVIVKCNINGQRFLNMTENDHQKFPKIHAPLISKICCEINRKEEKRRFFTKRSAAPKYEPDTPQEDQPWGPDEFDEGSDEDYENPDAVEDDSSGGDYESPTEDVGREDSDNGYESPPSEAPEEFPHQLRAAKPMADGEYIDSKPHHSTARSQPPPTTQRPGAGPPLPFASHPSLLHPPPSRREQSPQPPGRIPGKLPAPSSSAPPAPPVDRRRKPTKLDRTRLDESPIPATQLNTTNRPAPHSWRPQAEERGPDPPRMAKPPLPQSSSVSRSSSSVGRAPLNNNRYVPDARNEVQDDVPMPKPYNSNTFPRPGHPRPALPGLSLHSDNFPPNIASTASLPSKLQALQESISPRNSTRIVPDRHIMLAPPPAQASIPPPADLEDEQDLNPQWYVGQVTRGQAEGCLRQVNKDGAFLVRDSSKRSSVQPYTLMVLYQDKVYNIQIRCEQNEFLLGTGLKVSETFPMVADIIAHYRQSPLLLIDAKNRGSGQQSQCPLIYPAEPFIRLKRPAANPRISLWVSMMSFVPRGLSPPPCGTQYTSLEQEPPEFSLYSDNIYSPPALPGPQQATPTAYDLGDYTSPPSNPYLWFNGPELNSVPYLGGPTGPICGPYVPQLYNMQRPYLGAGGPGGGVGDLSWFSMPSQEELMKLARPPYSYSALIAMAIHGGQDRRLTLSQIYQYVADNFPFYNKSKAGWQNSIRHNLSLNDCFKKVPRDEDDPGKGNYWTLDPNCEKMFDNGNFRRKRKRKSDSLPGEGGSSGSESLESSPKHHNNMNDVSSSSDRGPSPISSAPSLCLNSFLSQMAEVGMESNTVAADTLHRPSLAIELPQRASPAQGYGSYSPNAAMPQWEVCMSHPQQPTISSSPPLYPAGYSDSVLTQLSSQLYPALDSASMLYPREGTEV</sequence>
<feature type="DNA-binding region" description="Fork-head" evidence="7">
    <location>
        <begin position="682"/>
        <end position="776"/>
    </location>
</feature>
<evidence type="ECO:0000256" key="9">
    <source>
        <dbReference type="SAM" id="MobiDB-lite"/>
    </source>
</evidence>
<dbReference type="PRINTS" id="PR00053">
    <property type="entry name" value="FORKHEAD"/>
</dbReference>
<protein>
    <submittedName>
        <fullName evidence="12">Uncharacterized protein</fullName>
    </submittedName>
</protein>
<name>A0AAN8LWB5_9TELE</name>
<dbReference type="SUPFAM" id="SSF47769">
    <property type="entry name" value="SAM/Pointed domain"/>
    <property type="match status" value="1"/>
</dbReference>
<evidence type="ECO:0000256" key="8">
    <source>
        <dbReference type="PROSITE-ProRule" id="PRU00191"/>
    </source>
</evidence>
<feature type="region of interest" description="Disordered" evidence="9">
    <location>
        <begin position="81"/>
        <end position="369"/>
    </location>
</feature>
<dbReference type="Pfam" id="PF00250">
    <property type="entry name" value="Forkhead"/>
    <property type="match status" value="1"/>
</dbReference>
<dbReference type="Pfam" id="PF00017">
    <property type="entry name" value="SH2"/>
    <property type="match status" value="1"/>
</dbReference>
<dbReference type="PANTHER" id="PTHR11829">
    <property type="entry name" value="FORKHEAD BOX PROTEIN"/>
    <property type="match status" value="1"/>
</dbReference>
<feature type="compositionally biased region" description="Pro residues" evidence="9">
    <location>
        <begin position="288"/>
        <end position="297"/>
    </location>
</feature>
<evidence type="ECO:0000256" key="7">
    <source>
        <dbReference type="PROSITE-ProRule" id="PRU00089"/>
    </source>
</evidence>
<reference evidence="12 13" key="1">
    <citation type="submission" date="2021-04" db="EMBL/GenBank/DDBJ databases">
        <authorList>
            <person name="De Guttry C."/>
            <person name="Zahm M."/>
            <person name="Klopp C."/>
            <person name="Cabau C."/>
            <person name="Louis A."/>
            <person name="Berthelot C."/>
            <person name="Parey E."/>
            <person name="Roest Crollius H."/>
            <person name="Montfort J."/>
            <person name="Robinson-Rechavi M."/>
            <person name="Bucao C."/>
            <person name="Bouchez O."/>
            <person name="Gislard M."/>
            <person name="Lluch J."/>
            <person name="Milhes M."/>
            <person name="Lampietro C."/>
            <person name="Lopez Roques C."/>
            <person name="Donnadieu C."/>
            <person name="Braasch I."/>
            <person name="Desvignes T."/>
            <person name="Postlethwait J."/>
            <person name="Bobe J."/>
            <person name="Wedekind C."/>
            <person name="Guiguen Y."/>
        </authorList>
    </citation>
    <scope>NUCLEOTIDE SEQUENCE [LARGE SCALE GENOMIC DNA]</scope>
    <source>
        <strain evidence="12">Cs_M1</strain>
        <tissue evidence="12">Blood</tissue>
    </source>
</reference>
<dbReference type="InterPro" id="IPR036860">
    <property type="entry name" value="SH2_dom_sf"/>
</dbReference>
<dbReference type="FunFam" id="3.30.505.10:FF:000016">
    <property type="entry name" value="B-cell linker protein isoform 2"/>
    <property type="match status" value="1"/>
</dbReference>
<dbReference type="GO" id="GO:0009888">
    <property type="term" value="P:tissue development"/>
    <property type="evidence" value="ECO:0007669"/>
    <property type="project" value="UniProtKB-ARBA"/>
</dbReference>
<dbReference type="SUPFAM" id="SSF46785">
    <property type="entry name" value="Winged helix' DNA-binding domain"/>
    <property type="match status" value="1"/>
</dbReference>
<feature type="compositionally biased region" description="Acidic residues" evidence="9">
    <location>
        <begin position="105"/>
        <end position="126"/>
    </location>
</feature>
<dbReference type="FunFam" id="1.10.10.10:FF:000016">
    <property type="entry name" value="Forkhead box protein I1"/>
    <property type="match status" value="1"/>
</dbReference>
<comment type="subcellular location">
    <subcellularLocation>
        <location evidence="1 7">Nucleus</location>
    </subcellularLocation>
</comment>
<dbReference type="InterPro" id="IPR001766">
    <property type="entry name" value="Fork_head_dom"/>
</dbReference>
<evidence type="ECO:0000313" key="12">
    <source>
        <dbReference type="EMBL" id="KAK6317504.1"/>
    </source>
</evidence>
<gene>
    <name evidence="12" type="ORF">J4Q44_G00129040</name>
</gene>
<dbReference type="PANTHER" id="PTHR11829:SF383">
    <property type="entry name" value="FORKHEAD BOX I2-RELATED"/>
    <property type="match status" value="1"/>
</dbReference>
<feature type="compositionally biased region" description="Low complexity" evidence="9">
    <location>
        <begin position="299"/>
        <end position="309"/>
    </location>
</feature>
<feature type="domain" description="SH2" evidence="10">
    <location>
        <begin position="424"/>
        <end position="532"/>
    </location>
</feature>
<dbReference type="Gene3D" id="3.30.505.10">
    <property type="entry name" value="SH2 domain"/>
    <property type="match status" value="1"/>
</dbReference>
<dbReference type="PROSITE" id="PS50039">
    <property type="entry name" value="FORK_HEAD_3"/>
    <property type="match status" value="1"/>
</dbReference>
<organism evidence="12 13">
    <name type="scientific">Coregonus suidteri</name>
    <dbReference type="NCBI Taxonomy" id="861788"/>
    <lineage>
        <taxon>Eukaryota</taxon>
        <taxon>Metazoa</taxon>
        <taxon>Chordata</taxon>
        <taxon>Craniata</taxon>
        <taxon>Vertebrata</taxon>
        <taxon>Euteleostomi</taxon>
        <taxon>Actinopterygii</taxon>
        <taxon>Neopterygii</taxon>
        <taxon>Teleostei</taxon>
        <taxon>Protacanthopterygii</taxon>
        <taxon>Salmoniformes</taxon>
        <taxon>Salmonidae</taxon>
        <taxon>Coregoninae</taxon>
        <taxon>Coregonus</taxon>
    </lineage>
</organism>
<dbReference type="SMART" id="SM00339">
    <property type="entry name" value="FH"/>
    <property type="match status" value="1"/>
</dbReference>
<dbReference type="InterPro" id="IPR050211">
    <property type="entry name" value="FOX_domain-containing"/>
</dbReference>
<dbReference type="InterPro" id="IPR000980">
    <property type="entry name" value="SH2"/>
</dbReference>
<keyword evidence="3" id="KW-0805">Transcription regulation</keyword>
<feature type="compositionally biased region" description="Low complexity" evidence="9">
    <location>
        <begin position="808"/>
        <end position="818"/>
    </location>
</feature>
<accession>A0AAN8LWB5</accession>
<dbReference type="GO" id="GO:0000978">
    <property type="term" value="F:RNA polymerase II cis-regulatory region sequence-specific DNA binding"/>
    <property type="evidence" value="ECO:0007669"/>
    <property type="project" value="TreeGrafter"/>
</dbReference>
<feature type="compositionally biased region" description="Basic and acidic residues" evidence="9">
    <location>
        <begin position="249"/>
        <end position="258"/>
    </location>
</feature>
<dbReference type="GO" id="GO:0005737">
    <property type="term" value="C:cytoplasm"/>
    <property type="evidence" value="ECO:0007669"/>
    <property type="project" value="UniProtKB-ARBA"/>
</dbReference>
<comment type="caution">
    <text evidence="12">The sequence shown here is derived from an EMBL/GenBank/DDBJ whole genome shotgun (WGS) entry which is preliminary data.</text>
</comment>
<feature type="domain" description="Fork-head" evidence="11">
    <location>
        <begin position="682"/>
        <end position="776"/>
    </location>
</feature>
<keyword evidence="2 8" id="KW-0727">SH2 domain</keyword>
<dbReference type="PROSITE" id="PS00657">
    <property type="entry name" value="FORK_HEAD_1"/>
    <property type="match status" value="1"/>
</dbReference>
<dbReference type="InterPro" id="IPR030456">
    <property type="entry name" value="TF_fork_head_CS_2"/>
</dbReference>
<dbReference type="EMBL" id="JAGTTL010000010">
    <property type="protein sequence ID" value="KAK6317504.1"/>
    <property type="molecule type" value="Genomic_DNA"/>
</dbReference>
<dbReference type="PROSITE" id="PS00658">
    <property type="entry name" value="FORK_HEAD_2"/>
    <property type="match status" value="1"/>
</dbReference>
<dbReference type="Proteomes" id="UP001356427">
    <property type="component" value="Unassembled WGS sequence"/>
</dbReference>
<dbReference type="InterPro" id="IPR036390">
    <property type="entry name" value="WH_DNA-bd_sf"/>
</dbReference>
<dbReference type="Gene3D" id="1.10.10.10">
    <property type="entry name" value="Winged helix-like DNA-binding domain superfamily/Winged helix DNA-binding domain"/>
    <property type="match status" value="1"/>
</dbReference>
<keyword evidence="5" id="KW-0804">Transcription</keyword>
<feature type="compositionally biased region" description="Polar residues" evidence="9">
    <location>
        <begin position="262"/>
        <end position="271"/>
    </location>
</feature>
<dbReference type="GO" id="GO:0005634">
    <property type="term" value="C:nucleus"/>
    <property type="evidence" value="ECO:0007669"/>
    <property type="project" value="UniProtKB-SubCell"/>
</dbReference>
<dbReference type="GO" id="GO:0030154">
    <property type="term" value="P:cell differentiation"/>
    <property type="evidence" value="ECO:0007669"/>
    <property type="project" value="UniProtKB-ARBA"/>
</dbReference>
<dbReference type="SMART" id="SM00252">
    <property type="entry name" value="SH2"/>
    <property type="match status" value="1"/>
</dbReference>
<evidence type="ECO:0000256" key="2">
    <source>
        <dbReference type="ARBA" id="ARBA00022999"/>
    </source>
</evidence>
<dbReference type="GO" id="GO:0009653">
    <property type="term" value="P:anatomical structure morphogenesis"/>
    <property type="evidence" value="ECO:0007669"/>
    <property type="project" value="TreeGrafter"/>
</dbReference>
<evidence type="ECO:0000256" key="3">
    <source>
        <dbReference type="ARBA" id="ARBA00023015"/>
    </source>
</evidence>
<dbReference type="CDD" id="cd09522">
    <property type="entry name" value="SAM_SLP76"/>
    <property type="match status" value="1"/>
</dbReference>
<dbReference type="CDD" id="cd20053">
    <property type="entry name" value="FH_FOXI1"/>
    <property type="match status" value="1"/>
</dbReference>
<dbReference type="InterPro" id="IPR018122">
    <property type="entry name" value="TF_fork_head_CS_1"/>
</dbReference>
<evidence type="ECO:0000259" key="11">
    <source>
        <dbReference type="PROSITE" id="PS50039"/>
    </source>
</evidence>
<keyword evidence="13" id="KW-1185">Reference proteome</keyword>
<dbReference type="InterPro" id="IPR013761">
    <property type="entry name" value="SAM/pointed_sf"/>
</dbReference>
<dbReference type="PRINTS" id="PR00401">
    <property type="entry name" value="SH2DOMAIN"/>
</dbReference>
<dbReference type="AlphaFoldDB" id="A0AAN8LWB5"/>
<keyword evidence="4 7" id="KW-0238">DNA-binding</keyword>
<evidence type="ECO:0000256" key="5">
    <source>
        <dbReference type="ARBA" id="ARBA00023163"/>
    </source>
</evidence>
<keyword evidence="6 7" id="KW-0539">Nucleus</keyword>
<dbReference type="Gene3D" id="1.10.150.50">
    <property type="entry name" value="Transcription Factor, Ets-1"/>
    <property type="match status" value="1"/>
</dbReference>